<evidence type="ECO:0008006" key="3">
    <source>
        <dbReference type="Google" id="ProtNLM"/>
    </source>
</evidence>
<comment type="caution">
    <text evidence="1">The sequence shown here is derived from an EMBL/GenBank/DDBJ whole genome shotgun (WGS) entry which is preliminary data.</text>
</comment>
<sequence>MDILALMSSLGEVARTPRLREKGVSRSQMDAALASGSLIRVKRGWVATHAADAEQLAVVRHGGRLGCISALARWGLWAADDRAPHIAMGRRGHAAALRFDLGTTTEAVRHPDAIDSASPRPMLRRPARHHWTTVDQNDLDWIVSPVDALRQAVHCQPLEHAVACVDSALHHGIVSRPEWANIAKTVPLNRGPVARLVDSSADSGLESRIRVRLVLLGHDVKIQVPLAGFGNLDMVIDDCVGLELDGDRFHADAVQRRRDTAKVVVAHSKRLPVLRVGYAQAIHEWETVYEAVTHLIELARGTQFRKSA</sequence>
<dbReference type="AlphaFoldDB" id="A0A2A9E134"/>
<dbReference type="Gene3D" id="3.40.960.10">
    <property type="entry name" value="VSR Endonuclease"/>
    <property type="match status" value="1"/>
</dbReference>
<dbReference type="EMBL" id="PDJE01000001">
    <property type="protein sequence ID" value="PFG31922.1"/>
    <property type="molecule type" value="Genomic_DNA"/>
</dbReference>
<proteinExistence type="predicted"/>
<organism evidence="1 2">
    <name type="scientific">Paramicrobacterium agarici</name>
    <dbReference type="NCBI Taxonomy" id="630514"/>
    <lineage>
        <taxon>Bacteria</taxon>
        <taxon>Bacillati</taxon>
        <taxon>Actinomycetota</taxon>
        <taxon>Actinomycetes</taxon>
        <taxon>Micrococcales</taxon>
        <taxon>Microbacteriaceae</taxon>
        <taxon>Paramicrobacterium</taxon>
    </lineage>
</organism>
<evidence type="ECO:0000313" key="1">
    <source>
        <dbReference type="EMBL" id="PFG31922.1"/>
    </source>
</evidence>
<protein>
    <recommendedName>
        <fullName evidence="3">Very-short-patch-repair endonuclease</fullName>
    </recommendedName>
</protein>
<name>A0A2A9E134_9MICO</name>
<accession>A0A2A9E134</accession>
<dbReference type="RefSeq" id="WP_143741432.1">
    <property type="nucleotide sequence ID" value="NZ_PDJE01000001.1"/>
</dbReference>
<gene>
    <name evidence="1" type="ORF">ATJ78_2905</name>
</gene>
<dbReference type="Proteomes" id="UP000221369">
    <property type="component" value="Unassembled WGS sequence"/>
</dbReference>
<evidence type="ECO:0000313" key="2">
    <source>
        <dbReference type="Proteomes" id="UP000221369"/>
    </source>
</evidence>
<keyword evidence="2" id="KW-1185">Reference proteome</keyword>
<reference evidence="1 2" key="1">
    <citation type="submission" date="2017-10" db="EMBL/GenBank/DDBJ databases">
        <title>Sequencing the genomes of 1000 actinobacteria strains.</title>
        <authorList>
            <person name="Klenk H.-P."/>
        </authorList>
    </citation>
    <scope>NUCLEOTIDE SEQUENCE [LARGE SCALE GENOMIC DNA]</scope>
    <source>
        <strain evidence="1 2">DSM 21798</strain>
    </source>
</reference>